<dbReference type="EMBL" id="FTPD01000067">
    <property type="protein sequence ID" value="SIT59226.1"/>
    <property type="molecule type" value="Genomic_DNA"/>
</dbReference>
<organism evidence="3 4">
    <name type="scientific">Mesorhizobium prunaredense</name>
    <dbReference type="NCBI Taxonomy" id="1631249"/>
    <lineage>
        <taxon>Bacteria</taxon>
        <taxon>Pseudomonadati</taxon>
        <taxon>Pseudomonadota</taxon>
        <taxon>Alphaproteobacteria</taxon>
        <taxon>Hyphomicrobiales</taxon>
        <taxon>Phyllobacteriaceae</taxon>
        <taxon>Mesorhizobium</taxon>
    </lineage>
</organism>
<feature type="region of interest" description="Disordered" evidence="1">
    <location>
        <begin position="1"/>
        <end position="20"/>
    </location>
</feature>
<keyword evidence="4" id="KW-1185">Reference proteome</keyword>
<evidence type="ECO:0000313" key="4">
    <source>
        <dbReference type="Proteomes" id="UP000188388"/>
    </source>
</evidence>
<feature type="compositionally biased region" description="Basic and acidic residues" evidence="1">
    <location>
        <begin position="1"/>
        <end position="15"/>
    </location>
</feature>
<dbReference type="AlphaFoldDB" id="A0A1R3VH33"/>
<protein>
    <recommendedName>
        <fullName evidence="5">Transmembrane protein</fullName>
    </recommendedName>
</protein>
<dbReference type="STRING" id="1631249.BQ8794_70156"/>
<dbReference type="RefSeq" id="WP_174654555.1">
    <property type="nucleotide sequence ID" value="NZ_FTPD01000067.1"/>
</dbReference>
<gene>
    <name evidence="3" type="ORF">BQ8794_70156</name>
</gene>
<feature type="region of interest" description="Disordered" evidence="1">
    <location>
        <begin position="139"/>
        <end position="163"/>
    </location>
</feature>
<evidence type="ECO:0000313" key="3">
    <source>
        <dbReference type="EMBL" id="SIT59226.1"/>
    </source>
</evidence>
<keyword evidence="2" id="KW-1133">Transmembrane helix</keyword>
<dbReference type="Proteomes" id="UP000188388">
    <property type="component" value="Unassembled WGS sequence"/>
</dbReference>
<sequence length="163" mass="17616">MTRDEFERNKRRFGDDVGAWPAPFRQEARTFVTGETDRSPQDDPDRALDRLVLEAALMASDEQALTRKVLARIDASRRSMWSSFLPRFLLEPAGLAACAAAMLVAMTLAGYQVARLQDDLQDSELLALASGVRLSDNGLSDNSLSGDGLSGIAADPAAGEDSL</sequence>
<feature type="transmembrane region" description="Helical" evidence="2">
    <location>
        <begin position="88"/>
        <end position="111"/>
    </location>
</feature>
<accession>A0A1R3VH33</accession>
<evidence type="ECO:0008006" key="5">
    <source>
        <dbReference type="Google" id="ProtNLM"/>
    </source>
</evidence>
<reference evidence="4" key="1">
    <citation type="submission" date="2017-01" db="EMBL/GenBank/DDBJ databases">
        <authorList>
            <person name="Brunel B."/>
        </authorList>
    </citation>
    <scope>NUCLEOTIDE SEQUENCE [LARGE SCALE GENOMIC DNA]</scope>
</reference>
<feature type="compositionally biased region" description="Low complexity" evidence="1">
    <location>
        <begin position="139"/>
        <end position="151"/>
    </location>
</feature>
<evidence type="ECO:0000256" key="1">
    <source>
        <dbReference type="SAM" id="MobiDB-lite"/>
    </source>
</evidence>
<proteinExistence type="predicted"/>
<name>A0A1R3VH33_9HYPH</name>
<keyword evidence="2" id="KW-0472">Membrane</keyword>
<keyword evidence="2" id="KW-0812">Transmembrane</keyword>
<evidence type="ECO:0000256" key="2">
    <source>
        <dbReference type="SAM" id="Phobius"/>
    </source>
</evidence>